<dbReference type="AlphaFoldDB" id="A0A2N3LJL0"/>
<evidence type="ECO:0000259" key="1">
    <source>
        <dbReference type="Pfam" id="PF17989"/>
    </source>
</evidence>
<feature type="domain" description="Actin-like protein N-terminal" evidence="1">
    <location>
        <begin position="8"/>
        <end position="189"/>
    </location>
</feature>
<dbReference type="EMBL" id="PIQO01000008">
    <property type="protein sequence ID" value="PKR84811.1"/>
    <property type="molecule type" value="Genomic_DNA"/>
</dbReference>
<dbReference type="InterPro" id="IPR054368">
    <property type="entry name" value="Alp7A-like_C"/>
</dbReference>
<dbReference type="Gene3D" id="3.30.420.40">
    <property type="match status" value="2"/>
</dbReference>
<dbReference type="SUPFAM" id="SSF53067">
    <property type="entry name" value="Actin-like ATPase domain"/>
    <property type="match status" value="2"/>
</dbReference>
<evidence type="ECO:0000259" key="2">
    <source>
        <dbReference type="Pfam" id="PF22128"/>
    </source>
</evidence>
<reference evidence="3 4" key="1">
    <citation type="submission" date="2017-11" db="EMBL/GenBank/DDBJ databases">
        <title>Bacillus camelliae sp. nov., isolated from pu'er tea.</title>
        <authorList>
            <person name="Niu L."/>
        </authorList>
    </citation>
    <scope>NUCLEOTIDE SEQUENCE [LARGE SCALE GENOMIC DNA]</scope>
    <source>
        <strain evidence="3 4">7578-1</strain>
    </source>
</reference>
<evidence type="ECO:0000313" key="4">
    <source>
        <dbReference type="Proteomes" id="UP000233440"/>
    </source>
</evidence>
<dbReference type="Pfam" id="PF22128">
    <property type="entry name" value="Alp7A_like_C"/>
    <property type="match status" value="1"/>
</dbReference>
<dbReference type="Pfam" id="PF17989">
    <property type="entry name" value="ALP_N"/>
    <property type="match status" value="1"/>
</dbReference>
<organism evidence="3 4">
    <name type="scientific">Heyndrickxia camelliae</name>
    <dbReference type="NCBI Taxonomy" id="1707093"/>
    <lineage>
        <taxon>Bacteria</taxon>
        <taxon>Bacillati</taxon>
        <taxon>Bacillota</taxon>
        <taxon>Bacilli</taxon>
        <taxon>Bacillales</taxon>
        <taxon>Bacillaceae</taxon>
        <taxon>Heyndrickxia</taxon>
    </lineage>
</organism>
<dbReference type="Proteomes" id="UP000233440">
    <property type="component" value="Unassembled WGS sequence"/>
</dbReference>
<comment type="caution">
    <text evidence="3">The sequence shown here is derived from an EMBL/GenBank/DDBJ whole genome shotgun (WGS) entry which is preliminary data.</text>
</comment>
<name>A0A2N3LJL0_9BACI</name>
<dbReference type="InterPro" id="IPR043129">
    <property type="entry name" value="ATPase_NBD"/>
</dbReference>
<sequence length="393" mass="44986">MANSRIAAIDVGNDSLKGIFGEMEYDMNIPNVIARDIEDRPIIGLEELDQQNPIDGIHIRVHSPILKDNNTIYRVGNLATKSSNSTELDPGSSKSEEDQTLIMLFASLALDAVRDENKQLFKRSNNVIEATYMLGTGLPLREVKEGKDVGFRSRLLGSVHQVEFLVTPKYQGQKVNIRFEDVKVYPEGFAAFINLVMDNNLNIINKELIDKRIIIQDIGGLSTDIAVIKNRKVDDDKAQGFNLGVSESLENIREEIRSKHGVELDSRRDVVEIITKKNDRNHIMVKGSRTSVHDIVDRTLFELAKKQYRILRNIWQKNSQTEICYFIGGGSIILKDYLKTMNNNLDGFNIDFFEDEKESIWMMVNAYYKLINDFNRRNKRDKQAEEQKVVKTK</sequence>
<dbReference type="InterPro" id="IPR040607">
    <property type="entry name" value="ALP_N"/>
</dbReference>
<protein>
    <submittedName>
        <fullName evidence="3">Uncharacterized protein</fullName>
    </submittedName>
</protein>
<proteinExistence type="predicted"/>
<keyword evidence="4" id="KW-1185">Reference proteome</keyword>
<gene>
    <name evidence="3" type="ORF">CWO92_12340</name>
</gene>
<dbReference type="RefSeq" id="WP_101354516.1">
    <property type="nucleotide sequence ID" value="NZ_PIQO01000008.1"/>
</dbReference>
<evidence type="ECO:0000313" key="3">
    <source>
        <dbReference type="EMBL" id="PKR84811.1"/>
    </source>
</evidence>
<accession>A0A2N3LJL0</accession>
<dbReference type="OrthoDB" id="5412507at2"/>
<dbReference type="CDD" id="cd24023">
    <property type="entry name" value="ASKHA_NBD_ParM_Alp7A-like"/>
    <property type="match status" value="1"/>
</dbReference>
<feature type="domain" description="Alp7A-like C-terminal" evidence="2">
    <location>
        <begin position="212"/>
        <end position="351"/>
    </location>
</feature>